<dbReference type="EMBL" id="MTSE01000038">
    <property type="protein sequence ID" value="OUJ69132.1"/>
    <property type="molecule type" value="Genomic_DNA"/>
</dbReference>
<evidence type="ECO:0000313" key="1">
    <source>
        <dbReference type="EMBL" id="OUJ69132.1"/>
    </source>
</evidence>
<dbReference type="OrthoDB" id="799931at2"/>
<accession>A0A243W692</accession>
<sequence>MSELTKIYGQEQHQIAVQWLAITIERWRANLKKLKIGSTQELYQSFQGEVISAADTELKARLSYALWGMYVDMGVGRGMGAGVKKQDADYRRFRNDKGKLHRHVRKAKVWYSRQMSREQKALAELMSESTGRILIAAIADAAPKTIEINL</sequence>
<gene>
    <name evidence="1" type="ORF">BXP70_26985</name>
</gene>
<dbReference type="RefSeq" id="WP_086597221.1">
    <property type="nucleotide sequence ID" value="NZ_MTSE01000038.1"/>
</dbReference>
<evidence type="ECO:0000313" key="2">
    <source>
        <dbReference type="Proteomes" id="UP000194873"/>
    </source>
</evidence>
<proteinExistence type="predicted"/>
<protein>
    <submittedName>
        <fullName evidence="1">Uncharacterized protein</fullName>
    </submittedName>
</protein>
<comment type="caution">
    <text evidence="1">The sequence shown here is derived from an EMBL/GenBank/DDBJ whole genome shotgun (WGS) entry which is preliminary data.</text>
</comment>
<dbReference type="Proteomes" id="UP000194873">
    <property type="component" value="Unassembled WGS sequence"/>
</dbReference>
<dbReference type="AlphaFoldDB" id="A0A243W692"/>
<name>A0A243W692_9BACT</name>
<keyword evidence="2" id="KW-1185">Reference proteome</keyword>
<organism evidence="1 2">
    <name type="scientific">Hymenobacter crusticola</name>
    <dbReference type="NCBI Taxonomy" id="1770526"/>
    <lineage>
        <taxon>Bacteria</taxon>
        <taxon>Pseudomonadati</taxon>
        <taxon>Bacteroidota</taxon>
        <taxon>Cytophagia</taxon>
        <taxon>Cytophagales</taxon>
        <taxon>Hymenobacteraceae</taxon>
        <taxon>Hymenobacter</taxon>
    </lineage>
</organism>
<reference evidence="1 2" key="1">
    <citation type="submission" date="2017-01" db="EMBL/GenBank/DDBJ databases">
        <title>A new Hymenobacter.</title>
        <authorList>
            <person name="Liang Y."/>
            <person name="Feng F."/>
        </authorList>
    </citation>
    <scope>NUCLEOTIDE SEQUENCE [LARGE SCALE GENOMIC DNA]</scope>
    <source>
        <strain evidence="1">MIMBbqt21</strain>
    </source>
</reference>